<dbReference type="RefSeq" id="XP_006877131.1">
    <property type="nucleotide sequence ID" value="XM_006877069.1"/>
</dbReference>
<keyword evidence="2" id="KW-1133">Transmembrane helix</keyword>
<evidence type="ECO:0000313" key="3">
    <source>
        <dbReference type="Proteomes" id="UP000504623"/>
    </source>
</evidence>
<dbReference type="GO" id="GO:0006954">
    <property type="term" value="P:inflammatory response"/>
    <property type="evidence" value="ECO:0007669"/>
    <property type="project" value="TreeGrafter"/>
</dbReference>
<evidence type="ECO:0000256" key="2">
    <source>
        <dbReference type="SAM" id="Phobius"/>
    </source>
</evidence>
<dbReference type="GO" id="GO:0006955">
    <property type="term" value="P:immune response"/>
    <property type="evidence" value="ECO:0007669"/>
    <property type="project" value="TreeGrafter"/>
</dbReference>
<dbReference type="OrthoDB" id="9451490at2759"/>
<protein>
    <submittedName>
        <fullName evidence="4">Linker for activation of T-cells family member 1</fullName>
    </submittedName>
</protein>
<keyword evidence="2" id="KW-0812">Transmembrane</keyword>
<reference evidence="4" key="1">
    <citation type="submission" date="2025-08" db="UniProtKB">
        <authorList>
            <consortium name="RefSeq"/>
        </authorList>
    </citation>
    <scope>IDENTIFICATION</scope>
    <source>
        <tissue evidence="4">Spleen</tissue>
    </source>
</reference>
<feature type="transmembrane region" description="Helical" evidence="2">
    <location>
        <begin position="33"/>
        <end position="55"/>
    </location>
</feature>
<evidence type="ECO:0000313" key="4">
    <source>
        <dbReference type="RefSeq" id="XP_006877131.1"/>
    </source>
</evidence>
<dbReference type="GeneID" id="102812513"/>
<dbReference type="AlphaFoldDB" id="A0A9B0U4Z5"/>
<dbReference type="GO" id="GO:0019901">
    <property type="term" value="F:protein kinase binding"/>
    <property type="evidence" value="ECO:0007669"/>
    <property type="project" value="TreeGrafter"/>
</dbReference>
<name>A0A9B0U4Z5_CHRAS</name>
<dbReference type="InterPro" id="IPR008359">
    <property type="entry name" value="Linker_for_activat_Tcells_prot"/>
</dbReference>
<feature type="compositionally biased region" description="Polar residues" evidence="1">
    <location>
        <begin position="195"/>
        <end position="215"/>
    </location>
</feature>
<dbReference type="PANTHER" id="PTHR15586">
    <property type="entry name" value="LINKER FOR ACTIVATION OF T-CELLS FAMILY MEMBER 1"/>
    <property type="match status" value="1"/>
</dbReference>
<dbReference type="GO" id="GO:0035556">
    <property type="term" value="P:intracellular signal transduction"/>
    <property type="evidence" value="ECO:0007669"/>
    <property type="project" value="TreeGrafter"/>
</dbReference>
<dbReference type="CTD" id="27040"/>
<dbReference type="Proteomes" id="UP000504623">
    <property type="component" value="Unplaced"/>
</dbReference>
<sequence>MISCPRRALTTASCCGRAGARERQRGAEAQMEAAVLDTVLGLLLLPLLIVLLTVLCLHCRELPASNDSAPSDSLNSSNRFNKRPCEYMEHLCPGWRDEGPTFAPWPPAPIAPIAPISLPAPSFLPTSLSRNLPVLPIPSPQPSVVAHQMSSSQQDSDSANSVPSYENEGPVCEDIDEDEDEDHDRYLEVLPDDTSAPSPSPVESKSSRTHSTVSMDSKDEYVNVDENKESAEASLDGSREYENVSPKPQSSDRTEPATLSSQEVEEEEGAPDYENVYVSLRAC</sequence>
<accession>A0A9B0U4Z5</accession>
<dbReference type="GO" id="GO:0050863">
    <property type="term" value="P:regulation of T cell activation"/>
    <property type="evidence" value="ECO:0007669"/>
    <property type="project" value="TreeGrafter"/>
</dbReference>
<proteinExistence type="predicted"/>
<feature type="compositionally biased region" description="Basic and acidic residues" evidence="1">
    <location>
        <begin position="216"/>
        <end position="242"/>
    </location>
</feature>
<gene>
    <name evidence="4" type="primary">LAT</name>
</gene>
<dbReference type="PANTHER" id="PTHR15586:SF0">
    <property type="entry name" value="LINKER FOR ACTIVATION OF T-CELLS FAMILY MEMBER 1"/>
    <property type="match status" value="1"/>
</dbReference>
<feature type="region of interest" description="Disordered" evidence="1">
    <location>
        <begin position="142"/>
        <end position="283"/>
    </location>
</feature>
<keyword evidence="3" id="KW-1185">Reference proteome</keyword>
<dbReference type="PRINTS" id="PR01781">
    <property type="entry name" value="LATPROTEIN"/>
</dbReference>
<dbReference type="Pfam" id="PF15234">
    <property type="entry name" value="LAT"/>
    <property type="match status" value="1"/>
</dbReference>
<keyword evidence="2" id="KW-0472">Membrane</keyword>
<organism evidence="3 4">
    <name type="scientific">Chrysochloris asiatica</name>
    <name type="common">Cape golden mole</name>
    <dbReference type="NCBI Taxonomy" id="185453"/>
    <lineage>
        <taxon>Eukaryota</taxon>
        <taxon>Metazoa</taxon>
        <taxon>Chordata</taxon>
        <taxon>Craniata</taxon>
        <taxon>Vertebrata</taxon>
        <taxon>Euteleostomi</taxon>
        <taxon>Mammalia</taxon>
        <taxon>Eutheria</taxon>
        <taxon>Afrotheria</taxon>
        <taxon>Chrysochloridae</taxon>
        <taxon>Chrysochlorinae</taxon>
        <taxon>Chrysochloris</taxon>
    </lineage>
</organism>
<feature type="compositionally biased region" description="Acidic residues" evidence="1">
    <location>
        <begin position="171"/>
        <end position="182"/>
    </location>
</feature>
<evidence type="ECO:0000256" key="1">
    <source>
        <dbReference type="SAM" id="MobiDB-lite"/>
    </source>
</evidence>
<dbReference type="GO" id="GO:0001772">
    <property type="term" value="C:immunological synapse"/>
    <property type="evidence" value="ECO:0007669"/>
    <property type="project" value="TreeGrafter"/>
</dbReference>